<sequence length="42" mass="4670">MTANNSTVQIQAINELTANNKLTVFDQRLYNALGTIFGRKLS</sequence>
<reference evidence="2" key="1">
    <citation type="submission" date="2018-06" db="EMBL/GenBank/DDBJ databases">
        <authorList>
            <consortium name="Pathogen Informatics"/>
        </authorList>
    </citation>
    <scope>NUCLEOTIDE SEQUENCE [LARGE SCALE GENOMIC DNA]</scope>
    <source>
        <strain evidence="2">NCTC10115</strain>
    </source>
</reference>
<dbReference type="EMBL" id="LS991952">
    <property type="protein sequence ID" value="SYV95083.1"/>
    <property type="molecule type" value="Genomic_DNA"/>
</dbReference>
<proteinExistence type="predicted"/>
<evidence type="ECO:0000313" key="1">
    <source>
        <dbReference type="EMBL" id="SYV95083.1"/>
    </source>
</evidence>
<gene>
    <name evidence="1" type="ORF">NCTC10115_01225</name>
</gene>
<name>A0A3B0Q2U8_MYCGL</name>
<accession>A0A3B0Q2U8</accession>
<dbReference type="Proteomes" id="UP000260136">
    <property type="component" value="Chromosome"/>
</dbReference>
<evidence type="ECO:0000313" key="2">
    <source>
        <dbReference type="Proteomes" id="UP000260136"/>
    </source>
</evidence>
<dbReference type="AlphaFoldDB" id="A0A3B0Q2U8"/>
<organism evidence="1 2">
    <name type="scientific">Mycoplasmoides gallisepticum</name>
    <name type="common">Mycoplasma gallisepticum</name>
    <dbReference type="NCBI Taxonomy" id="2096"/>
    <lineage>
        <taxon>Bacteria</taxon>
        <taxon>Bacillati</taxon>
        <taxon>Mycoplasmatota</taxon>
        <taxon>Mycoplasmoidales</taxon>
        <taxon>Mycoplasmoidaceae</taxon>
        <taxon>Mycoplasmoides</taxon>
    </lineage>
</organism>
<protein>
    <submittedName>
        <fullName evidence="1">Uncharacterized protein</fullName>
    </submittedName>
</protein>